<dbReference type="OrthoDB" id="463216at2"/>
<dbReference type="SUPFAM" id="SSF141523">
    <property type="entry name" value="L,D-transpeptidase catalytic domain-like"/>
    <property type="match status" value="1"/>
</dbReference>
<dbReference type="GO" id="GO:0071972">
    <property type="term" value="F:peptidoglycan L,D-transpeptidase activity"/>
    <property type="evidence" value="ECO:0007669"/>
    <property type="project" value="TreeGrafter"/>
</dbReference>
<evidence type="ECO:0000256" key="2">
    <source>
        <dbReference type="ARBA" id="ARBA00005992"/>
    </source>
</evidence>
<dbReference type="Pfam" id="PF03734">
    <property type="entry name" value="YkuD"/>
    <property type="match status" value="1"/>
</dbReference>
<evidence type="ECO:0000256" key="8">
    <source>
        <dbReference type="SAM" id="MobiDB-lite"/>
    </source>
</evidence>
<dbReference type="InterPro" id="IPR005490">
    <property type="entry name" value="LD_TPept_cat_dom"/>
</dbReference>
<dbReference type="PROSITE" id="PS52029">
    <property type="entry name" value="LD_TPASE"/>
    <property type="match status" value="1"/>
</dbReference>
<reference evidence="11 12" key="1">
    <citation type="submission" date="2019-09" db="EMBL/GenBank/DDBJ databases">
        <title>YIM 48816 draft genome.</title>
        <authorList>
            <person name="Jiang L."/>
        </authorList>
    </citation>
    <scope>NUCLEOTIDE SEQUENCE [LARGE SCALE GENOMIC DNA]</scope>
    <source>
        <strain evidence="11 12">YIM 48816</strain>
    </source>
</reference>
<dbReference type="UniPathway" id="UPA00219"/>
<keyword evidence="4 7" id="KW-0133">Cell shape</keyword>
<accession>A0A6L3SX69</accession>
<evidence type="ECO:0000313" key="12">
    <source>
        <dbReference type="Proteomes" id="UP000474159"/>
    </source>
</evidence>
<dbReference type="AlphaFoldDB" id="A0A6L3SX69"/>
<sequence length="211" mass="23254">MCFRPAVVLSALLVPTLVSLPALADVRIRIDQSHQRMSVAVDGQPLYDWPVSTGLPGHRTPNGSFRALRMERVYFSRRYDNAPMPHAVFFTSVGHAIHGTHHARQLGRAASHGCVRLSPSHAAALFSIIRAEGPGNTRISISGREPLVAARFGRGFGARSHRPGHEYGRAIPTGMPLEPGEGYATRMPMRPSSREPFYPPYGYGREDDDFE</sequence>
<evidence type="ECO:0000313" key="11">
    <source>
        <dbReference type="EMBL" id="KAB1077942.1"/>
    </source>
</evidence>
<dbReference type="GO" id="GO:0016740">
    <property type="term" value="F:transferase activity"/>
    <property type="evidence" value="ECO:0007669"/>
    <property type="project" value="UniProtKB-KW"/>
</dbReference>
<evidence type="ECO:0000256" key="1">
    <source>
        <dbReference type="ARBA" id="ARBA00004752"/>
    </source>
</evidence>
<feature type="active site" description="Nucleophile" evidence="7">
    <location>
        <position position="114"/>
    </location>
</feature>
<feature type="chain" id="PRO_5027021467" evidence="9">
    <location>
        <begin position="25"/>
        <end position="211"/>
    </location>
</feature>
<dbReference type="GO" id="GO:0005576">
    <property type="term" value="C:extracellular region"/>
    <property type="evidence" value="ECO:0007669"/>
    <property type="project" value="TreeGrafter"/>
</dbReference>
<dbReference type="PANTHER" id="PTHR30582">
    <property type="entry name" value="L,D-TRANSPEPTIDASE"/>
    <property type="match status" value="1"/>
</dbReference>
<dbReference type="PANTHER" id="PTHR30582:SF2">
    <property type="entry name" value="L,D-TRANSPEPTIDASE YCIB-RELATED"/>
    <property type="match status" value="1"/>
</dbReference>
<feature type="region of interest" description="Disordered" evidence="8">
    <location>
        <begin position="184"/>
        <end position="211"/>
    </location>
</feature>
<feature type="domain" description="L,D-TPase catalytic" evidence="10">
    <location>
        <begin position="26"/>
        <end position="142"/>
    </location>
</feature>
<keyword evidence="12" id="KW-1185">Reference proteome</keyword>
<dbReference type="Gene3D" id="2.40.440.10">
    <property type="entry name" value="L,D-transpeptidase catalytic domain-like"/>
    <property type="match status" value="1"/>
</dbReference>
<keyword evidence="6 7" id="KW-0961">Cell wall biogenesis/degradation</keyword>
<dbReference type="GO" id="GO:0071555">
    <property type="term" value="P:cell wall organization"/>
    <property type="evidence" value="ECO:0007669"/>
    <property type="project" value="UniProtKB-UniRule"/>
</dbReference>
<evidence type="ECO:0000256" key="5">
    <source>
        <dbReference type="ARBA" id="ARBA00022984"/>
    </source>
</evidence>
<dbReference type="Proteomes" id="UP000474159">
    <property type="component" value="Unassembled WGS sequence"/>
</dbReference>
<proteinExistence type="inferred from homology"/>
<keyword evidence="3" id="KW-0808">Transferase</keyword>
<dbReference type="InterPro" id="IPR038063">
    <property type="entry name" value="Transpep_catalytic_dom"/>
</dbReference>
<evidence type="ECO:0000256" key="3">
    <source>
        <dbReference type="ARBA" id="ARBA00022679"/>
    </source>
</evidence>
<feature type="signal peptide" evidence="9">
    <location>
        <begin position="1"/>
        <end position="24"/>
    </location>
</feature>
<feature type="active site" description="Proton donor/acceptor" evidence="7">
    <location>
        <position position="98"/>
    </location>
</feature>
<dbReference type="GO" id="GO:0008360">
    <property type="term" value="P:regulation of cell shape"/>
    <property type="evidence" value="ECO:0007669"/>
    <property type="project" value="UniProtKB-UniRule"/>
</dbReference>
<dbReference type="RefSeq" id="WP_151001427.1">
    <property type="nucleotide sequence ID" value="NZ_BPQY01000550.1"/>
</dbReference>
<comment type="similarity">
    <text evidence="2">Belongs to the YkuD family.</text>
</comment>
<evidence type="ECO:0000256" key="6">
    <source>
        <dbReference type="ARBA" id="ARBA00023316"/>
    </source>
</evidence>
<dbReference type="GO" id="GO:0018104">
    <property type="term" value="P:peptidoglycan-protein cross-linking"/>
    <property type="evidence" value="ECO:0007669"/>
    <property type="project" value="TreeGrafter"/>
</dbReference>
<keyword evidence="9" id="KW-0732">Signal</keyword>
<evidence type="ECO:0000256" key="9">
    <source>
        <dbReference type="SAM" id="SignalP"/>
    </source>
</evidence>
<comment type="pathway">
    <text evidence="1 7">Cell wall biogenesis; peptidoglycan biosynthesis.</text>
</comment>
<keyword evidence="5 7" id="KW-0573">Peptidoglycan synthesis</keyword>
<dbReference type="EMBL" id="VZZK01000017">
    <property type="protein sequence ID" value="KAB1077942.1"/>
    <property type="molecule type" value="Genomic_DNA"/>
</dbReference>
<organism evidence="11 12">
    <name type="scientific">Methylobacterium soli</name>
    <dbReference type="NCBI Taxonomy" id="553447"/>
    <lineage>
        <taxon>Bacteria</taxon>
        <taxon>Pseudomonadati</taxon>
        <taxon>Pseudomonadota</taxon>
        <taxon>Alphaproteobacteria</taxon>
        <taxon>Hyphomicrobiales</taxon>
        <taxon>Methylobacteriaceae</taxon>
        <taxon>Methylobacterium</taxon>
    </lineage>
</organism>
<evidence type="ECO:0000259" key="10">
    <source>
        <dbReference type="PROSITE" id="PS52029"/>
    </source>
</evidence>
<name>A0A6L3SX69_9HYPH</name>
<dbReference type="InterPro" id="IPR050979">
    <property type="entry name" value="LD-transpeptidase"/>
</dbReference>
<dbReference type="CDD" id="cd16913">
    <property type="entry name" value="YkuD_like"/>
    <property type="match status" value="1"/>
</dbReference>
<gene>
    <name evidence="11" type="ORF">F6X53_17005</name>
</gene>
<protein>
    <submittedName>
        <fullName evidence="11">L,D-transpeptidase</fullName>
    </submittedName>
</protein>
<evidence type="ECO:0000256" key="7">
    <source>
        <dbReference type="PROSITE-ProRule" id="PRU01373"/>
    </source>
</evidence>
<evidence type="ECO:0000256" key="4">
    <source>
        <dbReference type="ARBA" id="ARBA00022960"/>
    </source>
</evidence>
<comment type="caution">
    <text evidence="11">The sequence shown here is derived from an EMBL/GenBank/DDBJ whole genome shotgun (WGS) entry which is preliminary data.</text>
</comment>